<keyword evidence="2" id="KW-1185">Reference proteome</keyword>
<proteinExistence type="predicted"/>
<protein>
    <submittedName>
        <fullName evidence="1">Uncharacterized protein</fullName>
    </submittedName>
</protein>
<evidence type="ECO:0000313" key="1">
    <source>
        <dbReference type="EMBL" id="RJG17071.1"/>
    </source>
</evidence>
<dbReference type="AlphaFoldDB" id="A0A418XW65"/>
<evidence type="ECO:0000313" key="2">
    <source>
        <dbReference type="Proteomes" id="UP000283734"/>
    </source>
</evidence>
<reference evidence="1 2" key="1">
    <citation type="submission" date="2018-09" db="EMBL/GenBank/DDBJ databases">
        <title>Alcanivorax profundi sp. nov., isolated from 1000 m-depth seawater of the Mariana Trench.</title>
        <authorList>
            <person name="Liu J."/>
        </authorList>
    </citation>
    <scope>NUCLEOTIDE SEQUENCE [LARGE SCALE GENOMIC DNA]</scope>
    <source>
        <strain evidence="1 2">MTEO17</strain>
    </source>
</reference>
<dbReference type="RefSeq" id="WP_022984574.1">
    <property type="nucleotide sequence ID" value="NZ_CAXGPP010000118.1"/>
</dbReference>
<dbReference type="Proteomes" id="UP000283734">
    <property type="component" value="Unassembled WGS sequence"/>
</dbReference>
<sequence length="60" mass="6502">MDARKTLAPAWQDLLANLRREGKQDAANSIEDALKKGKKVQAVQLARSLGVLPEDEGASE</sequence>
<organism evidence="1 2">
    <name type="scientific">Alcanivorax profundi</name>
    <dbReference type="NCBI Taxonomy" id="2338368"/>
    <lineage>
        <taxon>Bacteria</taxon>
        <taxon>Pseudomonadati</taxon>
        <taxon>Pseudomonadota</taxon>
        <taxon>Gammaproteobacteria</taxon>
        <taxon>Oceanospirillales</taxon>
        <taxon>Alcanivoracaceae</taxon>
        <taxon>Alcanivorax</taxon>
    </lineage>
</organism>
<gene>
    <name evidence="1" type="ORF">D4A39_10005</name>
</gene>
<accession>A0A418XW65</accession>
<comment type="caution">
    <text evidence="1">The sequence shown here is derived from an EMBL/GenBank/DDBJ whole genome shotgun (WGS) entry which is preliminary data.</text>
</comment>
<name>A0A418XW65_9GAMM</name>
<dbReference type="EMBL" id="QYYA01000003">
    <property type="protein sequence ID" value="RJG17071.1"/>
    <property type="molecule type" value="Genomic_DNA"/>
</dbReference>